<accession>A0A3M0YXU6</accession>
<keyword evidence="1" id="KW-0862">Zinc</keyword>
<dbReference type="PANTHER" id="PTHR30037">
    <property type="entry name" value="DNA-3-METHYLADENINE GLYCOSYLASE 1"/>
    <property type="match status" value="1"/>
</dbReference>
<dbReference type="GO" id="GO:0046872">
    <property type="term" value="F:metal ion binding"/>
    <property type="evidence" value="ECO:0007669"/>
    <property type="project" value="UniProtKB-KW"/>
</dbReference>
<feature type="binding site" evidence="1">
    <location>
        <position position="6"/>
    </location>
    <ligand>
        <name>Zn(2+)</name>
        <dbReference type="ChEBI" id="CHEBI:29105"/>
    </ligand>
</feature>
<reference evidence="2 3" key="1">
    <citation type="submission" date="2018-10" db="EMBL/GenBank/DDBJ databases">
        <title>Thermophilic Lithotrophy and Phototrophy in an Intertidal, Iron-rich, Geothermal Spring.</title>
        <authorList>
            <person name="Ward L.M."/>
            <person name="Idei A."/>
            <person name="Nakagawa M."/>
            <person name="Ueno Y."/>
            <person name="Fischer W."/>
            <person name="Mcglynn S.E."/>
        </authorList>
    </citation>
    <scope>NUCLEOTIDE SEQUENCE [LARGE SCALE GENOMIC DNA]</scope>
    <source>
        <strain evidence="2">J137</strain>
    </source>
</reference>
<evidence type="ECO:0000313" key="2">
    <source>
        <dbReference type="EMBL" id="RMD76899.1"/>
    </source>
</evidence>
<dbReference type="InterPro" id="IPR052891">
    <property type="entry name" value="DNA-3mA_glycosylase"/>
</dbReference>
<evidence type="ECO:0000256" key="1">
    <source>
        <dbReference type="PIRSR" id="PIRSR605019-1"/>
    </source>
</evidence>
<sequence>MYNSYCEYSKELPDDNPHKIYHDTVYGFRTEDDNELFGRLILEISQAGLSWDTVLKKQKYIKVAFDNFEIQKIANFDELKISSLLQDTNIIRNLKKIHAVIYNAKVVMKLKKDFGSFKNWLDQQKAVSIDEWVNIFKTNFKFVGKKIVEEFLVSTGYIPGAHIKDCWVYEKLQKN</sequence>
<organism evidence="2 3">
    <name type="scientific">Candidatus Dojkabacteria bacterium</name>
    <dbReference type="NCBI Taxonomy" id="2099670"/>
    <lineage>
        <taxon>Bacteria</taxon>
        <taxon>Candidatus Dojkabacteria</taxon>
    </lineage>
</organism>
<dbReference type="InterPro" id="IPR011257">
    <property type="entry name" value="DNA_glycosylase"/>
</dbReference>
<keyword evidence="1" id="KW-0479">Metal-binding</keyword>
<dbReference type="GO" id="GO:0008725">
    <property type="term" value="F:DNA-3-methyladenine glycosylase activity"/>
    <property type="evidence" value="ECO:0007669"/>
    <property type="project" value="InterPro"/>
</dbReference>
<name>A0A3M0YXU6_9BACT</name>
<dbReference type="SUPFAM" id="SSF48150">
    <property type="entry name" value="DNA-glycosylase"/>
    <property type="match status" value="1"/>
</dbReference>
<feature type="binding site" evidence="1">
    <location>
        <position position="22"/>
    </location>
    <ligand>
        <name>Zn(2+)</name>
        <dbReference type="ChEBI" id="CHEBI:29105"/>
    </ligand>
</feature>
<evidence type="ECO:0000313" key="3">
    <source>
        <dbReference type="Proteomes" id="UP000269410"/>
    </source>
</evidence>
<dbReference type="GO" id="GO:0006284">
    <property type="term" value="P:base-excision repair"/>
    <property type="evidence" value="ECO:0007669"/>
    <property type="project" value="InterPro"/>
</dbReference>
<dbReference type="Gene3D" id="1.10.340.30">
    <property type="entry name" value="Hypothetical protein, domain 2"/>
    <property type="match status" value="1"/>
</dbReference>
<protein>
    <submittedName>
        <fullName evidence="2">DNA-3-methyladenine glycosylase I</fullName>
    </submittedName>
</protein>
<dbReference type="Proteomes" id="UP000269410">
    <property type="component" value="Unassembled WGS sequence"/>
</dbReference>
<comment type="caution">
    <text evidence="2">The sequence shown here is derived from an EMBL/GenBank/DDBJ whole genome shotgun (WGS) entry which is preliminary data.</text>
</comment>
<dbReference type="InterPro" id="IPR005019">
    <property type="entry name" value="Adenine_glyco"/>
</dbReference>
<dbReference type="AlphaFoldDB" id="A0A3M0YXU6"/>
<dbReference type="Pfam" id="PF03352">
    <property type="entry name" value="Adenine_glyco"/>
    <property type="match status" value="1"/>
</dbReference>
<dbReference type="PANTHER" id="PTHR30037:SF4">
    <property type="entry name" value="DNA-3-METHYLADENINE GLYCOSYLASE I"/>
    <property type="match status" value="1"/>
</dbReference>
<dbReference type="EMBL" id="RFKV01000084">
    <property type="protein sequence ID" value="RMD76899.1"/>
    <property type="molecule type" value="Genomic_DNA"/>
</dbReference>
<proteinExistence type="predicted"/>
<gene>
    <name evidence="2" type="ORF">D6810_02595</name>
</gene>